<dbReference type="PROSITE" id="PS50600">
    <property type="entry name" value="ULP_PROTEASE"/>
    <property type="match status" value="1"/>
</dbReference>
<dbReference type="InterPro" id="IPR003653">
    <property type="entry name" value="Peptidase_C48_C"/>
</dbReference>
<keyword evidence="2" id="KW-0645">Protease</keyword>
<dbReference type="OrthoDB" id="102527at2759"/>
<dbReference type="Proteomes" id="UP001165121">
    <property type="component" value="Unassembled WGS sequence"/>
</dbReference>
<evidence type="ECO:0000259" key="5">
    <source>
        <dbReference type="PROSITE" id="PS50600"/>
    </source>
</evidence>
<dbReference type="GO" id="GO:0008234">
    <property type="term" value="F:cysteine-type peptidase activity"/>
    <property type="evidence" value="ECO:0007669"/>
    <property type="project" value="InterPro"/>
</dbReference>
<dbReference type="AlphaFoldDB" id="A0A9W6Y1W4"/>
<evidence type="ECO:0000256" key="3">
    <source>
        <dbReference type="ARBA" id="ARBA00022801"/>
    </source>
</evidence>
<evidence type="ECO:0000256" key="4">
    <source>
        <dbReference type="SAM" id="MobiDB-lite"/>
    </source>
</evidence>
<name>A0A9W6Y1W4_9STRA</name>
<dbReference type="Pfam" id="PF02902">
    <property type="entry name" value="Peptidase_C48"/>
    <property type="match status" value="1"/>
</dbReference>
<evidence type="ECO:0000256" key="1">
    <source>
        <dbReference type="ARBA" id="ARBA00005234"/>
    </source>
</evidence>
<evidence type="ECO:0000313" key="7">
    <source>
        <dbReference type="Proteomes" id="UP001165121"/>
    </source>
</evidence>
<evidence type="ECO:0000256" key="2">
    <source>
        <dbReference type="ARBA" id="ARBA00022670"/>
    </source>
</evidence>
<comment type="similarity">
    <text evidence="1">Belongs to the peptidase C48 family.</text>
</comment>
<accession>A0A9W6Y1W4</accession>
<evidence type="ECO:0000313" key="6">
    <source>
        <dbReference type="EMBL" id="GMF50675.1"/>
    </source>
</evidence>
<proteinExistence type="inferred from homology"/>
<sequence>MFCEALDQLETWWGNLRQRNIAMPPIPAGNDTEDEANDSQVPSTQLAEHANVPVVTHASFRLPQAMVKNALDQIDRAIPFGDPMDLIERPDPTEPRWIAEIENVGEFTHRQLIAMHYIRALITAWDSGMKCYSWLMGTIDERFEGEGAASLENRLINSWPGVYDHVGRLIQEQYYHILPPLKTPADRKGDRISLTTISLLSAATVPLVFMPMNINSSHWMCLVVGRKHKTIACYDSLDKRSNHNLLAEVASELVTKRLGRLSILQVHSPIQKDSDNCGMFVCFYFWRRVFKECGNDYSEMGLTRRRWDILRMVVNVRDSCGSTNKMPMKPEPC</sequence>
<dbReference type="EMBL" id="BSXT01002754">
    <property type="protein sequence ID" value="GMF50675.1"/>
    <property type="molecule type" value="Genomic_DNA"/>
</dbReference>
<comment type="caution">
    <text evidence="6">The sequence shown here is derived from an EMBL/GenBank/DDBJ whole genome shotgun (WGS) entry which is preliminary data.</text>
</comment>
<organism evidence="6 7">
    <name type="scientific">Phytophthora fragariaefolia</name>
    <dbReference type="NCBI Taxonomy" id="1490495"/>
    <lineage>
        <taxon>Eukaryota</taxon>
        <taxon>Sar</taxon>
        <taxon>Stramenopiles</taxon>
        <taxon>Oomycota</taxon>
        <taxon>Peronosporomycetes</taxon>
        <taxon>Peronosporales</taxon>
        <taxon>Peronosporaceae</taxon>
        <taxon>Phytophthora</taxon>
    </lineage>
</organism>
<dbReference type="SUPFAM" id="SSF54001">
    <property type="entry name" value="Cysteine proteinases"/>
    <property type="match status" value="1"/>
</dbReference>
<dbReference type="InterPro" id="IPR038765">
    <property type="entry name" value="Papain-like_cys_pep_sf"/>
</dbReference>
<feature type="domain" description="Ubiquitin-like protease family profile" evidence="5">
    <location>
        <begin position="111"/>
        <end position="288"/>
    </location>
</feature>
<keyword evidence="7" id="KW-1185">Reference proteome</keyword>
<reference evidence="6" key="1">
    <citation type="submission" date="2023-04" db="EMBL/GenBank/DDBJ databases">
        <title>Phytophthora fragariaefolia NBRC 109709.</title>
        <authorList>
            <person name="Ichikawa N."/>
            <person name="Sato H."/>
            <person name="Tonouchi N."/>
        </authorList>
    </citation>
    <scope>NUCLEOTIDE SEQUENCE</scope>
    <source>
        <strain evidence="6">NBRC 109709</strain>
    </source>
</reference>
<dbReference type="Gene3D" id="3.40.395.10">
    <property type="entry name" value="Adenoviral Proteinase, Chain A"/>
    <property type="match status" value="1"/>
</dbReference>
<protein>
    <submittedName>
        <fullName evidence="6">Unnamed protein product</fullName>
    </submittedName>
</protein>
<keyword evidence="3" id="KW-0378">Hydrolase</keyword>
<feature type="region of interest" description="Disordered" evidence="4">
    <location>
        <begin position="23"/>
        <end position="48"/>
    </location>
</feature>
<dbReference type="GO" id="GO:0006508">
    <property type="term" value="P:proteolysis"/>
    <property type="evidence" value="ECO:0007669"/>
    <property type="project" value="UniProtKB-KW"/>
</dbReference>
<gene>
    <name evidence="6" type="ORF">Pfra01_002026800</name>
</gene>